<accession>A0A921NQZ8</accession>
<evidence type="ECO:0000256" key="1">
    <source>
        <dbReference type="SAM" id="MobiDB-lite"/>
    </source>
</evidence>
<dbReference type="RefSeq" id="WP_159964088.1">
    <property type="nucleotide sequence ID" value="NZ_APKE01000010.1"/>
</dbReference>
<dbReference type="Gene3D" id="3.60.10.10">
    <property type="entry name" value="Endonuclease/exonuclease/phosphatase"/>
    <property type="match status" value="1"/>
</dbReference>
<sequence length="365" mass="41588">MRLLFWLLAAFFVVLTIFPLVRSARWWIRISDFPRLQIATALAILLVGYLALFGITDRWDALFLAAIVPALGLQLYRIFPYTVAAPVQVMKVSSHRPEACIRVMISNVLMENRQSDALLAVIRDVEPDLLLVVETDEWWHERLKPLDDAYPHSIKRPQDNYYGMELFSKLALDTDDVRFLLSGEIPSIRTGVRLPSGTWIDFFGVHPRPPDLDHDSEGRDAELLLVAREMRQSGRAAIVAGDMNDVAWSHTTRLFQRMSGALDPRRGRGMFTTFHAGHRLLRWPLDHIFHDNSFTLVELRRLPYIGSDHFPVLAELQYEPGTEALQEAPLADQDDHEETREMIAEGREAAGQDSRPVDPAPPNAH</sequence>
<feature type="compositionally biased region" description="Basic and acidic residues" evidence="1">
    <location>
        <begin position="337"/>
        <end position="350"/>
    </location>
</feature>
<keyword evidence="4" id="KW-0255">Endonuclease</keyword>
<dbReference type="InterPro" id="IPR005135">
    <property type="entry name" value="Endo/exonuclease/phosphatase"/>
</dbReference>
<gene>
    <name evidence="4" type="ORF">PMES_00663</name>
</gene>
<dbReference type="InterPro" id="IPR036691">
    <property type="entry name" value="Endo/exonu/phosph_ase_sf"/>
</dbReference>
<evidence type="ECO:0000256" key="2">
    <source>
        <dbReference type="SAM" id="Phobius"/>
    </source>
</evidence>
<keyword evidence="2" id="KW-0812">Transmembrane</keyword>
<reference evidence="4" key="1">
    <citation type="submission" date="2013-03" db="EMBL/GenBank/DDBJ databases">
        <title>Genome Sequence of the Profundibacterium mesophilum strain KAUST100406-0324T from Red Sea, a novel genus in the family Rhodobacteraceae.</title>
        <authorList>
            <person name="Essack M."/>
            <person name="Alam I."/>
            <person name="Lafi F."/>
            <person name="Alawi W."/>
            <person name="Kamanu F."/>
            <person name="Al-Suwailem A."/>
            <person name="Lee O.O."/>
            <person name="Xu Y."/>
            <person name="Bajic V."/>
            <person name="Qian P.-Y."/>
            <person name="Archer J."/>
        </authorList>
    </citation>
    <scope>NUCLEOTIDE SEQUENCE</scope>
    <source>
        <strain evidence="4">KAUST100406-0324</strain>
    </source>
</reference>
<evidence type="ECO:0000259" key="3">
    <source>
        <dbReference type="Pfam" id="PF03372"/>
    </source>
</evidence>
<name>A0A921NQZ8_9RHOB</name>
<dbReference type="AlphaFoldDB" id="A0A921NQZ8"/>
<organism evidence="4 5">
    <name type="scientific">Profundibacterium mesophilum KAUST100406-0324</name>
    <dbReference type="NCBI Taxonomy" id="1037889"/>
    <lineage>
        <taxon>Bacteria</taxon>
        <taxon>Pseudomonadati</taxon>
        <taxon>Pseudomonadota</taxon>
        <taxon>Alphaproteobacteria</taxon>
        <taxon>Rhodobacterales</taxon>
        <taxon>Roseobacteraceae</taxon>
        <taxon>Profundibacterium</taxon>
    </lineage>
</organism>
<keyword evidence="2" id="KW-1133">Transmembrane helix</keyword>
<dbReference type="Pfam" id="PF03372">
    <property type="entry name" value="Exo_endo_phos"/>
    <property type="match status" value="1"/>
</dbReference>
<dbReference type="OrthoDB" id="9796594at2"/>
<keyword evidence="4" id="KW-0540">Nuclease</keyword>
<keyword evidence="2" id="KW-0472">Membrane</keyword>
<dbReference type="SUPFAM" id="SSF56219">
    <property type="entry name" value="DNase I-like"/>
    <property type="match status" value="1"/>
</dbReference>
<comment type="caution">
    <text evidence="4">The sequence shown here is derived from an EMBL/GenBank/DDBJ whole genome shotgun (WGS) entry which is preliminary data.</text>
</comment>
<feature type="transmembrane region" description="Helical" evidence="2">
    <location>
        <begin position="33"/>
        <end position="54"/>
    </location>
</feature>
<dbReference type="Proteomes" id="UP000698242">
    <property type="component" value="Unassembled WGS sequence"/>
</dbReference>
<feature type="transmembrane region" description="Helical" evidence="2">
    <location>
        <begin position="61"/>
        <end position="79"/>
    </location>
</feature>
<keyword evidence="4" id="KW-0378">Hydrolase</keyword>
<dbReference type="GO" id="GO:0004519">
    <property type="term" value="F:endonuclease activity"/>
    <property type="evidence" value="ECO:0007669"/>
    <property type="project" value="UniProtKB-KW"/>
</dbReference>
<evidence type="ECO:0000313" key="4">
    <source>
        <dbReference type="EMBL" id="KAF0676867.1"/>
    </source>
</evidence>
<feature type="region of interest" description="Disordered" evidence="1">
    <location>
        <begin position="328"/>
        <end position="365"/>
    </location>
</feature>
<protein>
    <submittedName>
        <fullName evidence="4">Endonuclease/Exonuclease/phosphatase family domain containing protein</fullName>
    </submittedName>
</protein>
<proteinExistence type="predicted"/>
<feature type="domain" description="Endonuclease/exonuclease/phosphatase" evidence="3">
    <location>
        <begin position="107"/>
        <end position="309"/>
    </location>
</feature>
<evidence type="ECO:0000313" key="5">
    <source>
        <dbReference type="Proteomes" id="UP000698242"/>
    </source>
</evidence>
<keyword evidence="5" id="KW-1185">Reference proteome</keyword>
<dbReference type="EMBL" id="APKE01000010">
    <property type="protein sequence ID" value="KAF0676867.1"/>
    <property type="molecule type" value="Genomic_DNA"/>
</dbReference>